<comment type="caution">
    <text evidence="2">The sequence shown here is derived from an EMBL/GenBank/DDBJ whole genome shotgun (WGS) entry which is preliminary data.</text>
</comment>
<dbReference type="Proteomes" id="UP000297910">
    <property type="component" value="Unassembled WGS sequence"/>
</dbReference>
<accession>A0A4Z1FD21</accession>
<feature type="compositionally biased region" description="Basic and acidic residues" evidence="1">
    <location>
        <begin position="278"/>
        <end position="287"/>
    </location>
</feature>
<gene>
    <name evidence="2" type="ORF">BPAE_0347g00010</name>
</gene>
<proteinExistence type="predicted"/>
<feature type="region of interest" description="Disordered" evidence="1">
    <location>
        <begin position="275"/>
        <end position="304"/>
    </location>
</feature>
<protein>
    <submittedName>
        <fullName evidence="2">Uncharacterized protein</fullName>
    </submittedName>
</protein>
<name>A0A4Z1FD21_9HELO</name>
<evidence type="ECO:0000256" key="1">
    <source>
        <dbReference type="SAM" id="MobiDB-lite"/>
    </source>
</evidence>
<reference evidence="2 3" key="1">
    <citation type="submission" date="2017-12" db="EMBL/GenBank/DDBJ databases">
        <title>Comparative genomics of Botrytis spp.</title>
        <authorList>
            <person name="Valero-Jimenez C.A."/>
            <person name="Tapia P."/>
            <person name="Veloso J."/>
            <person name="Silva-Moreno E."/>
            <person name="Staats M."/>
            <person name="Valdes J.H."/>
            <person name="Van Kan J.A.L."/>
        </authorList>
    </citation>
    <scope>NUCLEOTIDE SEQUENCE [LARGE SCALE GENOMIC DNA]</scope>
    <source>
        <strain evidence="2 3">Bp0003</strain>
    </source>
</reference>
<feature type="compositionally biased region" description="Basic and acidic residues" evidence="1">
    <location>
        <begin position="189"/>
        <end position="203"/>
    </location>
</feature>
<keyword evidence="3" id="KW-1185">Reference proteome</keyword>
<feature type="region of interest" description="Disordered" evidence="1">
    <location>
        <begin position="408"/>
        <end position="475"/>
    </location>
</feature>
<feature type="region of interest" description="Disordered" evidence="1">
    <location>
        <begin position="322"/>
        <end position="376"/>
    </location>
</feature>
<evidence type="ECO:0000313" key="3">
    <source>
        <dbReference type="Proteomes" id="UP000297910"/>
    </source>
</evidence>
<sequence>MSSPALNHQYKLRQGERSAIPSARQSHPRESVRSRGVSKHLNNNLHRESDTQTPPHSQRGLPKHVDPNHYRSVDAQVQPSFQGAVHIGPGNRRPMNARAPPHLQGEAPRYSDPIPHHPSNFQGQPAQQGHFNEGRRRGQPIFPQLVAAAADSRPLPQELNIPIRSVTESQRRERPPPPPPPCSFSESQLTKDNDHTRPQRHTDNVTGQSGWRQKDSSVTSSSRPRLPRPQPGSGSETCYPLEAPNLQQETVYSSDTRQLSQGILNDVAQLTIPIEGIRPARERDPNRDPYPGSEFPPDPRYGNQIRAGLPLRVIAGDQKQASSIRSSISDAHASGLRDGLSSRESSRSSPPLEDRRRSSSQIDSVKSNHPWQHSLPCDWKRYKSRGKIQDGGLLGKVLKQAGYVDATTPRGLVRQPKSKINKINSKGRGDRKSNHRSGQRMGHDNHYSEQFDDESVEGLPPGPPPAPPHQFNTRPLRHTGYQASRCGVNGQHYLLINFKGLLNLELE</sequence>
<organism evidence="2 3">
    <name type="scientific">Botrytis paeoniae</name>
    <dbReference type="NCBI Taxonomy" id="278948"/>
    <lineage>
        <taxon>Eukaryota</taxon>
        <taxon>Fungi</taxon>
        <taxon>Dikarya</taxon>
        <taxon>Ascomycota</taxon>
        <taxon>Pezizomycotina</taxon>
        <taxon>Leotiomycetes</taxon>
        <taxon>Helotiales</taxon>
        <taxon>Sclerotiniaceae</taxon>
        <taxon>Botrytis</taxon>
    </lineage>
</organism>
<feature type="compositionally biased region" description="Polar residues" evidence="1">
    <location>
        <begin position="361"/>
        <end position="371"/>
    </location>
</feature>
<dbReference type="AlphaFoldDB" id="A0A4Z1FD21"/>
<feature type="compositionally biased region" description="Basic and acidic residues" evidence="1">
    <location>
        <begin position="340"/>
        <end position="357"/>
    </location>
</feature>
<evidence type="ECO:0000313" key="2">
    <source>
        <dbReference type="EMBL" id="TGO19321.1"/>
    </source>
</evidence>
<feature type="compositionally biased region" description="Polar residues" evidence="1">
    <location>
        <begin position="119"/>
        <end position="130"/>
    </location>
</feature>
<feature type="region of interest" description="Disordered" evidence="1">
    <location>
        <begin position="1"/>
        <end position="240"/>
    </location>
</feature>
<dbReference type="EMBL" id="PQXI01000345">
    <property type="protein sequence ID" value="TGO19321.1"/>
    <property type="molecule type" value="Genomic_DNA"/>
</dbReference>
<feature type="compositionally biased region" description="Basic and acidic residues" evidence="1">
    <location>
        <begin position="63"/>
        <end position="72"/>
    </location>
</feature>